<name>A0A3Q1CK30_AMPOC</name>
<keyword evidence="3" id="KW-0832">Ubl conjugation</keyword>
<dbReference type="PANTHER" id="PTHR32086:SF0">
    <property type="entry name" value="FANCONI ANEMIA GROUP D2 PROTEIN"/>
    <property type="match status" value="1"/>
</dbReference>
<dbReference type="GeneTree" id="ENSGT00390000016970"/>
<keyword evidence="2" id="KW-1017">Isopeptide bond</keyword>
<organism evidence="7 8">
    <name type="scientific">Amphiprion ocellaris</name>
    <name type="common">Clown anemonefish</name>
    <dbReference type="NCBI Taxonomy" id="80972"/>
    <lineage>
        <taxon>Eukaryota</taxon>
        <taxon>Metazoa</taxon>
        <taxon>Chordata</taxon>
        <taxon>Craniata</taxon>
        <taxon>Vertebrata</taxon>
        <taxon>Euteleostomi</taxon>
        <taxon>Actinopterygii</taxon>
        <taxon>Neopterygii</taxon>
        <taxon>Teleostei</taxon>
        <taxon>Neoteleostei</taxon>
        <taxon>Acanthomorphata</taxon>
        <taxon>Ovalentaria</taxon>
        <taxon>Pomacentridae</taxon>
        <taxon>Amphiprion</taxon>
    </lineage>
</organism>
<dbReference type="GO" id="GO:0005634">
    <property type="term" value="C:nucleus"/>
    <property type="evidence" value="ECO:0007669"/>
    <property type="project" value="UniProtKB-SubCell"/>
</dbReference>
<evidence type="ECO:0000256" key="1">
    <source>
        <dbReference type="ARBA" id="ARBA00004123"/>
    </source>
</evidence>
<keyword evidence="4" id="KW-0539">Nucleus</keyword>
<evidence type="ECO:0000256" key="2">
    <source>
        <dbReference type="ARBA" id="ARBA00022499"/>
    </source>
</evidence>
<evidence type="ECO:0008006" key="9">
    <source>
        <dbReference type="Google" id="ProtNLM"/>
    </source>
</evidence>
<dbReference type="GO" id="GO:0000793">
    <property type="term" value="C:condensed chromosome"/>
    <property type="evidence" value="ECO:0007669"/>
    <property type="project" value="TreeGrafter"/>
</dbReference>
<dbReference type="Proteomes" id="UP001501940">
    <property type="component" value="Chromosome 5"/>
</dbReference>
<dbReference type="STRING" id="80972.ENSAOCP00000028132"/>
<dbReference type="Ensembl" id="ENSAOCT00000020934.2">
    <property type="protein sequence ID" value="ENSAOCP00000028132.2"/>
    <property type="gene ID" value="ENSAOCG00000017674.2"/>
</dbReference>
<dbReference type="Pfam" id="PF14631">
    <property type="entry name" value="FancD2"/>
    <property type="match status" value="1"/>
</dbReference>
<feature type="compositionally biased region" description="Acidic residues" evidence="6">
    <location>
        <begin position="1418"/>
        <end position="1427"/>
    </location>
</feature>
<gene>
    <name evidence="7" type="primary">FANCD2</name>
</gene>
<sequence>KMLKRGRSAILWCDDILLHSAAKKSRSTGRQPKEAVPEETNESVFSVFLREAGVTLKPSGTSNEIAVDLVVFQKRIRQQLQKSPRYPSIIQEFITDLESYIENSDRFRNCLLPCVPQLVDGYSSSFQESLLRMLLGIEMLQTLIINTLLEKLPEFMLDGAADGGLSIPRMIINQLKWLDRVVDAKELAVKLMELVSVAPVEVQRDIITSLPEILEDSQHNDIARELNSLLQENTQLTVPILDALSSLNLSSSLLTEVRGAVMATLAAVQLEDLPVVVKFILHSVSASDAYEVVCNLRKKLELEQCVLPAVLQASQSRIKNKGAAASASTAAAGSSQDSVVLILDCIKSAVRFQKSISEAWLKAIESVEEVEDHKVIDLLVLFILHSTNANQSRRGAERVLKVKVRTGLIQESLLQKTFRDYAQVMRGYFPSILALAQSLLRSPDPCVVPFGGHMYQHSFTAFDSYCHQEVVGSLVTHVCSGVNGEVDMALELLCGLVTEKPAEMALYAVFVKGILDYMDNLTPQQIRRLFHLLSRLAFGQQQQGSHIQDDMHIVIRKQLSSTVPKYKRIGIIGAVMIVGSMAASSPKGKGSQNGSLPQETFRQVTALLELVKSSSESSPEAAALYYDELANLISNATLDPQVQEMIGSSVLEDFQDDFIVDLGPEIRGLVMNTCVMYKLDEGESQSEIVINLLPVLVQDLQNKGEQRVSPLCLSPFFRLLRLCEQKQHQGDLEEIDGLLGCPLIVTDMDVVEKVASLSKAEREFLCTLLFHTINWFREVINGFCGVKEIEMKMKVMTRLQNITYLQTLLERALAATPGYVPPVSNFDGESADGIVPSSMAPVNKAKKGNDLLSDKRKAPGRNSSESSSQPEEATEADETQQEQPEKEKEKEIRPGVSLASYRPFFRELDMEVLSVLQCGLLSRSLLDSELHTNVREEVLLGPAELVFLLEDMLRKLDFSLTAAPAKRAPFLKGRADKSVGFSHLQQRSSKDIASCCVELMPALCSHLENCHNHFQTLLSENNGVVDGPATDEQEYQLLSSGYQLLLQVLNTTFSWSGFSQPGQRSLLKKALGVLAGRLKEGGAELTMEQLVKHSYEYLLNFRSTMPNLSTALSLSQLLCTLSEKGGSSAAYREQTASLARRFLSQDWVTASGEKERGAKFNEALHSLLSIYLEHVDDVLTALEEIAKKGMQELINMSKDESSTSWPTLNRQTFLVFYKVMMAELEKAVRKIPAGKMSDNTEAQSVKLLTWTLAVRDFHIMVNLVKIFDSRPVLNVCLKYGRLFLESFLKLGMPLLDYSFKRHKEDVQSLLKTFQLSTRQLHHMCGHSKIHQDTSLTNHVPALKKSLELFVYRVKATLTLNNCQEAFWIGNLKNRNLKGEEILSQRSQESDDDEEEEGQQRSPQAQELSEDEINRAEDPDPDDTDDSE</sequence>
<dbReference type="GO" id="GO:0031573">
    <property type="term" value="P:mitotic intra-S DNA damage checkpoint signaling"/>
    <property type="evidence" value="ECO:0007669"/>
    <property type="project" value="TreeGrafter"/>
</dbReference>
<feature type="region of interest" description="Disordered" evidence="6">
    <location>
        <begin position="1380"/>
        <end position="1427"/>
    </location>
</feature>
<dbReference type="CDD" id="cd11721">
    <property type="entry name" value="FANCD2"/>
    <property type="match status" value="1"/>
</dbReference>
<dbReference type="GO" id="GO:0036297">
    <property type="term" value="P:interstrand cross-link repair"/>
    <property type="evidence" value="ECO:0007669"/>
    <property type="project" value="TreeGrafter"/>
</dbReference>
<evidence type="ECO:0000256" key="6">
    <source>
        <dbReference type="SAM" id="MobiDB-lite"/>
    </source>
</evidence>
<proteinExistence type="inferred from homology"/>
<dbReference type="PANTHER" id="PTHR32086">
    <property type="entry name" value="FANCONI ANEMIA GROUP D2 PROTEIN"/>
    <property type="match status" value="1"/>
</dbReference>
<feature type="compositionally biased region" description="Basic and acidic residues" evidence="6">
    <location>
        <begin position="883"/>
        <end position="893"/>
    </location>
</feature>
<keyword evidence="8" id="KW-1185">Reference proteome</keyword>
<reference evidence="7 8" key="1">
    <citation type="submission" date="2022-01" db="EMBL/GenBank/DDBJ databases">
        <title>A chromosome-scale genome assembly of the false clownfish, Amphiprion ocellaris.</title>
        <authorList>
            <person name="Ryu T."/>
        </authorList>
    </citation>
    <scope>NUCLEOTIDE SEQUENCE [LARGE SCALE GENOMIC DNA]</scope>
</reference>
<evidence type="ECO:0000256" key="3">
    <source>
        <dbReference type="ARBA" id="ARBA00022843"/>
    </source>
</evidence>
<comment type="subcellular location">
    <subcellularLocation>
        <location evidence="1">Nucleus</location>
    </subcellularLocation>
</comment>
<dbReference type="GO" id="GO:0007129">
    <property type="term" value="P:homologous chromosome pairing at meiosis"/>
    <property type="evidence" value="ECO:0007669"/>
    <property type="project" value="TreeGrafter"/>
</dbReference>
<dbReference type="SUPFAM" id="SSF48371">
    <property type="entry name" value="ARM repeat"/>
    <property type="match status" value="1"/>
</dbReference>
<reference evidence="7" key="3">
    <citation type="submission" date="2025-09" db="UniProtKB">
        <authorList>
            <consortium name="Ensembl"/>
        </authorList>
    </citation>
    <scope>IDENTIFICATION</scope>
</reference>
<reference evidence="7" key="2">
    <citation type="submission" date="2025-08" db="UniProtKB">
        <authorList>
            <consortium name="Ensembl"/>
        </authorList>
    </citation>
    <scope>IDENTIFICATION</scope>
</reference>
<protein>
    <recommendedName>
        <fullName evidence="9">FA complementation group D2</fullName>
    </recommendedName>
</protein>
<comment type="similarity">
    <text evidence="5">Belongs to the Fanconi anemia protein FANCD2 family.</text>
</comment>
<dbReference type="GO" id="GO:1990918">
    <property type="term" value="P:double-strand break repair involved in meiotic recombination"/>
    <property type="evidence" value="ECO:0007669"/>
    <property type="project" value="TreeGrafter"/>
</dbReference>
<evidence type="ECO:0000256" key="4">
    <source>
        <dbReference type="ARBA" id="ARBA00023242"/>
    </source>
</evidence>
<dbReference type="InterPro" id="IPR016024">
    <property type="entry name" value="ARM-type_fold"/>
</dbReference>
<dbReference type="InterPro" id="IPR029448">
    <property type="entry name" value="FANCD2"/>
</dbReference>
<dbReference type="GO" id="GO:0070182">
    <property type="term" value="F:DNA polymerase binding"/>
    <property type="evidence" value="ECO:0007669"/>
    <property type="project" value="TreeGrafter"/>
</dbReference>
<evidence type="ECO:0000313" key="8">
    <source>
        <dbReference type="Proteomes" id="UP001501940"/>
    </source>
</evidence>
<feature type="region of interest" description="Disordered" evidence="6">
    <location>
        <begin position="831"/>
        <end position="893"/>
    </location>
</feature>
<evidence type="ECO:0000313" key="7">
    <source>
        <dbReference type="Ensembl" id="ENSAOCP00000028132.2"/>
    </source>
</evidence>
<feature type="compositionally biased region" description="Basic and acidic residues" evidence="6">
    <location>
        <begin position="847"/>
        <end position="857"/>
    </location>
</feature>
<evidence type="ECO:0000256" key="5">
    <source>
        <dbReference type="ARBA" id="ARBA00093456"/>
    </source>
</evidence>
<accession>A0A3Q1CK30</accession>
<dbReference type="OMA" id="QCIRGNT"/>